<dbReference type="CDD" id="cd04301">
    <property type="entry name" value="NAT_SF"/>
    <property type="match status" value="1"/>
</dbReference>
<dbReference type="Pfam" id="PF13302">
    <property type="entry name" value="Acetyltransf_3"/>
    <property type="match status" value="1"/>
</dbReference>
<dbReference type="PROSITE" id="PS51186">
    <property type="entry name" value="GNAT"/>
    <property type="match status" value="1"/>
</dbReference>
<gene>
    <name evidence="2" type="ORF">GCM10008905_29590</name>
</gene>
<proteinExistence type="predicted"/>
<dbReference type="EMBL" id="BAAACF010000006">
    <property type="protein sequence ID" value="GAA0729521.1"/>
    <property type="molecule type" value="Genomic_DNA"/>
</dbReference>
<protein>
    <submittedName>
        <fullName evidence="2">GNAT family protein</fullName>
    </submittedName>
</protein>
<dbReference type="PANTHER" id="PTHR43415">
    <property type="entry name" value="SPERMIDINE N(1)-ACETYLTRANSFERASE"/>
    <property type="match status" value="1"/>
</dbReference>
<evidence type="ECO:0000313" key="3">
    <source>
        <dbReference type="Proteomes" id="UP001500339"/>
    </source>
</evidence>
<dbReference type="InterPro" id="IPR016181">
    <property type="entry name" value="Acyl_CoA_acyltransferase"/>
</dbReference>
<dbReference type="PANTHER" id="PTHR43415:SF5">
    <property type="entry name" value="ACETYLTRANSFERASE"/>
    <property type="match status" value="1"/>
</dbReference>
<feature type="domain" description="N-acetyltransferase" evidence="1">
    <location>
        <begin position="2"/>
        <end position="169"/>
    </location>
</feature>
<dbReference type="RefSeq" id="WP_343770910.1">
    <property type="nucleotide sequence ID" value="NZ_BAAACF010000006.1"/>
</dbReference>
<dbReference type="Proteomes" id="UP001500339">
    <property type="component" value="Unassembled WGS sequence"/>
</dbReference>
<comment type="caution">
    <text evidence="2">The sequence shown here is derived from an EMBL/GenBank/DDBJ whole genome shotgun (WGS) entry which is preliminary data.</text>
</comment>
<organism evidence="2 3">
    <name type="scientific">Clostridium malenominatum</name>
    <dbReference type="NCBI Taxonomy" id="1539"/>
    <lineage>
        <taxon>Bacteria</taxon>
        <taxon>Bacillati</taxon>
        <taxon>Bacillota</taxon>
        <taxon>Clostridia</taxon>
        <taxon>Eubacteriales</taxon>
        <taxon>Clostridiaceae</taxon>
        <taxon>Clostridium</taxon>
    </lineage>
</organism>
<sequence>MIRLEFLEEKDFEKIVQWNKDASPDELLVWAGPWYKHPLTVEQIKEYFSFGVNEKDSDTFIYKIILKETNQMVGMIELGKIDMKSNSGRVGKFFICNEGIRGKGIGKAALREVLKIGFEEFKLHRISLGVFDFNEGAIKCYEAVGLKKEGLLRDVRKAESGYWNLYEMSILEDEWRNILK</sequence>
<evidence type="ECO:0000259" key="1">
    <source>
        <dbReference type="PROSITE" id="PS51186"/>
    </source>
</evidence>
<dbReference type="Gene3D" id="3.40.630.30">
    <property type="match status" value="1"/>
</dbReference>
<accession>A0ABN1J5M4</accession>
<reference evidence="2 3" key="1">
    <citation type="journal article" date="2019" name="Int. J. Syst. Evol. Microbiol.">
        <title>The Global Catalogue of Microorganisms (GCM) 10K type strain sequencing project: providing services to taxonomists for standard genome sequencing and annotation.</title>
        <authorList>
            <consortium name="The Broad Institute Genomics Platform"/>
            <consortium name="The Broad Institute Genome Sequencing Center for Infectious Disease"/>
            <person name="Wu L."/>
            <person name="Ma J."/>
        </authorList>
    </citation>
    <scope>NUCLEOTIDE SEQUENCE [LARGE SCALE GENOMIC DNA]</scope>
    <source>
        <strain evidence="2 3">JCM 1405</strain>
    </source>
</reference>
<dbReference type="SUPFAM" id="SSF55729">
    <property type="entry name" value="Acyl-CoA N-acyltransferases (Nat)"/>
    <property type="match status" value="1"/>
</dbReference>
<keyword evidence="3" id="KW-1185">Reference proteome</keyword>
<name>A0ABN1J5M4_9CLOT</name>
<dbReference type="InterPro" id="IPR000182">
    <property type="entry name" value="GNAT_dom"/>
</dbReference>
<evidence type="ECO:0000313" key="2">
    <source>
        <dbReference type="EMBL" id="GAA0729521.1"/>
    </source>
</evidence>